<evidence type="ECO:0000313" key="2">
    <source>
        <dbReference type="EMBL" id="KAL3519002.1"/>
    </source>
</evidence>
<organism evidence="2 3">
    <name type="scientific">Cinchona calisaya</name>
    <dbReference type="NCBI Taxonomy" id="153742"/>
    <lineage>
        <taxon>Eukaryota</taxon>
        <taxon>Viridiplantae</taxon>
        <taxon>Streptophyta</taxon>
        <taxon>Embryophyta</taxon>
        <taxon>Tracheophyta</taxon>
        <taxon>Spermatophyta</taxon>
        <taxon>Magnoliopsida</taxon>
        <taxon>eudicotyledons</taxon>
        <taxon>Gunneridae</taxon>
        <taxon>Pentapetalae</taxon>
        <taxon>asterids</taxon>
        <taxon>lamiids</taxon>
        <taxon>Gentianales</taxon>
        <taxon>Rubiaceae</taxon>
        <taxon>Cinchonoideae</taxon>
        <taxon>Cinchoneae</taxon>
        <taxon>Cinchona</taxon>
    </lineage>
</organism>
<evidence type="ECO:0000313" key="3">
    <source>
        <dbReference type="Proteomes" id="UP001630127"/>
    </source>
</evidence>
<dbReference type="PANTHER" id="PTHR37984">
    <property type="entry name" value="PROTEIN CBG26694"/>
    <property type="match status" value="1"/>
</dbReference>
<dbReference type="PANTHER" id="PTHR37984:SF5">
    <property type="entry name" value="PROTEIN NYNRIN-LIKE"/>
    <property type="match status" value="1"/>
</dbReference>
<evidence type="ECO:0000259" key="1">
    <source>
        <dbReference type="PROSITE" id="PS50994"/>
    </source>
</evidence>
<dbReference type="AlphaFoldDB" id="A0ABD2ZLK2"/>
<dbReference type="InterPro" id="IPR036397">
    <property type="entry name" value="RNaseH_sf"/>
</dbReference>
<dbReference type="EMBL" id="JBJUIK010000009">
    <property type="protein sequence ID" value="KAL3519002.1"/>
    <property type="molecule type" value="Genomic_DNA"/>
</dbReference>
<feature type="domain" description="Integrase catalytic" evidence="1">
    <location>
        <begin position="1"/>
        <end position="124"/>
    </location>
</feature>
<reference evidence="2 3" key="1">
    <citation type="submission" date="2024-11" db="EMBL/GenBank/DDBJ databases">
        <title>A near-complete genome assembly of Cinchona calisaya.</title>
        <authorList>
            <person name="Lian D.C."/>
            <person name="Zhao X.W."/>
            <person name="Wei L."/>
        </authorList>
    </citation>
    <scope>NUCLEOTIDE SEQUENCE [LARGE SCALE GENOMIC DNA]</scope>
    <source>
        <tissue evidence="2">Nenye</tissue>
    </source>
</reference>
<proteinExistence type="predicted"/>
<accession>A0ABD2ZLK2</accession>
<comment type="caution">
    <text evidence="2">The sequence shown here is derived from an EMBL/GenBank/DDBJ whole genome shotgun (WGS) entry which is preliminary data.</text>
</comment>
<dbReference type="Proteomes" id="UP001630127">
    <property type="component" value="Unassembled WGS sequence"/>
</dbReference>
<dbReference type="InterPro" id="IPR001584">
    <property type="entry name" value="Integrase_cat-core"/>
</dbReference>
<dbReference type="PROSITE" id="PS50994">
    <property type="entry name" value="INTEGRASE"/>
    <property type="match status" value="1"/>
</dbReference>
<dbReference type="InterPro" id="IPR012337">
    <property type="entry name" value="RNaseH-like_sf"/>
</dbReference>
<name>A0ABD2ZLK2_9GENT</name>
<dbReference type="Gene3D" id="3.30.420.10">
    <property type="entry name" value="Ribonuclease H-like superfamily/Ribonuclease H"/>
    <property type="match status" value="1"/>
</dbReference>
<gene>
    <name evidence="2" type="ORF">ACH5RR_021591</name>
</gene>
<keyword evidence="3" id="KW-1185">Reference proteome</keyword>
<dbReference type="InterPro" id="IPR050951">
    <property type="entry name" value="Retrovirus_Pol_polyprotein"/>
</dbReference>
<protein>
    <recommendedName>
        <fullName evidence="1">Integrase catalytic domain-containing protein</fullName>
    </recommendedName>
</protein>
<dbReference type="SUPFAM" id="SSF53098">
    <property type="entry name" value="Ribonuclease H-like"/>
    <property type="match status" value="1"/>
</dbReference>
<sequence length="133" mass="15244">MGRNNNHPTNDARVATKFLRKNIFSQFGAPRTIISDGGTHFKHFHSETLITKYGVKHKIALVYQPQTSGQVELSNWKLKRILKKTVNCAMKVWAMKLNDALWAYQTAFQTPIGMSPYHIVYGNACYLPIELYL</sequence>